<dbReference type="EMBL" id="KK100780">
    <property type="protein sequence ID" value="KIZ03805.1"/>
    <property type="molecule type" value="Genomic_DNA"/>
</dbReference>
<dbReference type="GeneID" id="25737031"/>
<dbReference type="KEGG" id="mng:MNEG_4153"/>
<dbReference type="AlphaFoldDB" id="A0A0D2MLS0"/>
<dbReference type="STRING" id="145388.A0A0D2MLS0"/>
<sequence length="189" mass="20264">MSPLMQRLGGGLQHCSVTPWSAELQPQQQQQKLQELPGRQLQPGDLVDTAVAAAAEAAGRRLGDAELRLVQRLRDNWLETAADVAALSREDAAALSVPLKVWSYIGSTLASAADGPATEGARADAAAEEAAEGAETPGRSEGGGDGAAELHPDIMQRRAPPRRRLFSRAHVRVTRRTKQAPYGLRVRFD</sequence>
<evidence type="ECO:0000313" key="3">
    <source>
        <dbReference type="Proteomes" id="UP000054498"/>
    </source>
</evidence>
<proteinExistence type="predicted"/>
<accession>A0A0D2MLS0</accession>
<dbReference type="RefSeq" id="XP_013902824.1">
    <property type="nucleotide sequence ID" value="XM_014047370.1"/>
</dbReference>
<dbReference type="Proteomes" id="UP000054498">
    <property type="component" value="Unassembled WGS sequence"/>
</dbReference>
<evidence type="ECO:0000256" key="1">
    <source>
        <dbReference type="SAM" id="MobiDB-lite"/>
    </source>
</evidence>
<protein>
    <submittedName>
        <fullName evidence="2">Uncharacterized protein</fullName>
    </submittedName>
</protein>
<name>A0A0D2MLS0_9CHLO</name>
<reference evidence="2 3" key="1">
    <citation type="journal article" date="2013" name="BMC Genomics">
        <title>Reconstruction of the lipid metabolism for the microalga Monoraphidium neglectum from its genome sequence reveals characteristics suitable for biofuel production.</title>
        <authorList>
            <person name="Bogen C."/>
            <person name="Al-Dilaimi A."/>
            <person name="Albersmeier A."/>
            <person name="Wichmann J."/>
            <person name="Grundmann M."/>
            <person name="Rupp O."/>
            <person name="Lauersen K.J."/>
            <person name="Blifernez-Klassen O."/>
            <person name="Kalinowski J."/>
            <person name="Goesmann A."/>
            <person name="Mussgnug J.H."/>
            <person name="Kruse O."/>
        </authorList>
    </citation>
    <scope>NUCLEOTIDE SEQUENCE [LARGE SCALE GENOMIC DNA]</scope>
    <source>
        <strain evidence="2 3">SAG 48.87</strain>
    </source>
</reference>
<evidence type="ECO:0000313" key="2">
    <source>
        <dbReference type="EMBL" id="KIZ03805.1"/>
    </source>
</evidence>
<feature type="compositionally biased region" description="Low complexity" evidence="1">
    <location>
        <begin position="115"/>
        <end position="124"/>
    </location>
</feature>
<organism evidence="2 3">
    <name type="scientific">Monoraphidium neglectum</name>
    <dbReference type="NCBI Taxonomy" id="145388"/>
    <lineage>
        <taxon>Eukaryota</taxon>
        <taxon>Viridiplantae</taxon>
        <taxon>Chlorophyta</taxon>
        <taxon>core chlorophytes</taxon>
        <taxon>Chlorophyceae</taxon>
        <taxon>CS clade</taxon>
        <taxon>Sphaeropleales</taxon>
        <taxon>Selenastraceae</taxon>
        <taxon>Monoraphidium</taxon>
    </lineage>
</organism>
<feature type="region of interest" description="Disordered" evidence="1">
    <location>
        <begin position="112"/>
        <end position="166"/>
    </location>
</feature>
<keyword evidence="3" id="KW-1185">Reference proteome</keyword>
<gene>
    <name evidence="2" type="ORF">MNEG_4153</name>
</gene>